<dbReference type="InterPro" id="IPR035965">
    <property type="entry name" value="PAS-like_dom_sf"/>
</dbReference>
<proteinExistence type="predicted"/>
<dbReference type="AlphaFoldDB" id="A0A7I9WDU9"/>
<dbReference type="Gene3D" id="1.10.10.10">
    <property type="entry name" value="Winged helix-like DNA-binding domain superfamily/Winged helix DNA-binding domain"/>
    <property type="match status" value="1"/>
</dbReference>
<protein>
    <submittedName>
        <fullName evidence="2">Putative transcription antitermination regulator</fullName>
    </submittedName>
</protein>
<dbReference type="Pfam" id="PF03861">
    <property type="entry name" value="ANTAR"/>
    <property type="match status" value="1"/>
</dbReference>
<dbReference type="InterPro" id="IPR036388">
    <property type="entry name" value="WH-like_DNA-bd_sf"/>
</dbReference>
<dbReference type="EMBL" id="BLKT01000001">
    <property type="protein sequence ID" value="GFG55893.1"/>
    <property type="molecule type" value="Genomic_DNA"/>
</dbReference>
<gene>
    <name evidence="2" type="ORF">MMUR_00290</name>
</gene>
<evidence type="ECO:0000259" key="1">
    <source>
        <dbReference type="PROSITE" id="PS50921"/>
    </source>
</evidence>
<feature type="domain" description="ANTAR" evidence="1">
    <location>
        <begin position="128"/>
        <end position="189"/>
    </location>
</feature>
<keyword evidence="3" id="KW-1185">Reference proteome</keyword>
<dbReference type="Pfam" id="PF08447">
    <property type="entry name" value="PAS_3"/>
    <property type="match status" value="1"/>
</dbReference>
<dbReference type="GO" id="GO:0003723">
    <property type="term" value="F:RNA binding"/>
    <property type="evidence" value="ECO:0007669"/>
    <property type="project" value="InterPro"/>
</dbReference>
<dbReference type="Gene3D" id="2.10.70.100">
    <property type="match status" value="1"/>
</dbReference>
<accession>A0A7I9WDU9</accession>
<dbReference type="InterPro" id="IPR013655">
    <property type="entry name" value="PAS_fold_3"/>
</dbReference>
<reference evidence="2 3" key="1">
    <citation type="journal article" date="2019" name="Emerg. Microbes Infect.">
        <title>Comprehensive subspecies identification of 175 nontuberculous mycobacteria species based on 7547 genomic profiles.</title>
        <authorList>
            <person name="Matsumoto Y."/>
            <person name="Kinjo T."/>
            <person name="Motooka D."/>
            <person name="Nabeya D."/>
            <person name="Jung N."/>
            <person name="Uechi K."/>
            <person name="Horii T."/>
            <person name="Iida T."/>
            <person name="Fujita J."/>
            <person name="Nakamura S."/>
        </authorList>
    </citation>
    <scope>NUCLEOTIDE SEQUENCE [LARGE SCALE GENOMIC DNA]</scope>
    <source>
        <strain evidence="2 3">JCM 13392</strain>
    </source>
</reference>
<dbReference type="PROSITE" id="PS50921">
    <property type="entry name" value="ANTAR"/>
    <property type="match status" value="1"/>
</dbReference>
<dbReference type="Gene3D" id="3.30.450.20">
    <property type="entry name" value="PAS domain"/>
    <property type="match status" value="1"/>
</dbReference>
<dbReference type="InterPro" id="IPR005561">
    <property type="entry name" value="ANTAR"/>
</dbReference>
<organism evidence="2 3">
    <name type="scientific">Mycolicibacterium murale</name>
    <dbReference type="NCBI Taxonomy" id="182220"/>
    <lineage>
        <taxon>Bacteria</taxon>
        <taxon>Bacillati</taxon>
        <taxon>Actinomycetota</taxon>
        <taxon>Actinomycetes</taxon>
        <taxon>Mycobacteriales</taxon>
        <taxon>Mycobacteriaceae</taxon>
        <taxon>Mycolicibacterium</taxon>
    </lineage>
</organism>
<dbReference type="SUPFAM" id="SSF55785">
    <property type="entry name" value="PYP-like sensor domain (PAS domain)"/>
    <property type="match status" value="1"/>
</dbReference>
<evidence type="ECO:0000313" key="2">
    <source>
        <dbReference type="EMBL" id="GFG55893.1"/>
    </source>
</evidence>
<comment type="caution">
    <text evidence="2">The sequence shown here is derived from an EMBL/GenBank/DDBJ whole genome shotgun (WGS) entry which is preliminary data.</text>
</comment>
<sequence>MGVDGQRVSKLDRALLGGAPQRVGRFEYRYDTDQWSWSDTVARIHGYEPGQVTPTTDLVLHHKHPEDLAQVRALLAQTAAPFSGRHRIVTTGGEVRNVVVVGDAVTDQDGRIVATRGFYIDVTEGFSNDVQQTVSEELEMIVAHREVIDLAKGMLMVIYRITAEAAFGILRWRSQELNIKVFTIAERLVANLPELLDIDPAATKPIDQYLMNLGSDE</sequence>
<evidence type="ECO:0000313" key="3">
    <source>
        <dbReference type="Proteomes" id="UP000465241"/>
    </source>
</evidence>
<name>A0A7I9WDU9_9MYCO</name>
<dbReference type="Proteomes" id="UP000465241">
    <property type="component" value="Unassembled WGS sequence"/>
</dbReference>
<dbReference type="SMART" id="SM01012">
    <property type="entry name" value="ANTAR"/>
    <property type="match status" value="1"/>
</dbReference>